<evidence type="ECO:0000313" key="4">
    <source>
        <dbReference type="EnsemblProtists" id="EOD39439"/>
    </source>
</evidence>
<protein>
    <recommendedName>
        <fullName evidence="3">C2 NT-type domain-containing protein</fullName>
    </recommendedName>
</protein>
<sequence>MPALKPSLRLGKKKHRYLFTVEEAWLVCGGALLQPARPGVPPTLSLSWKSGKKTAYGGAVRAGAAADGRAAEWREPVSLACSVYSSTSHGQMRLEPRNSDLTVRVEGGAAKAKKISGSLDLAPHASYSRQSTTLSVPLAKGAATLHLQLTSAWLKRGLGGGDDSDGASSSAASESSIGSSVASSAMYGDEDGLSERGLSERGADSDDSAASERTRTGSAARAAIRAASFAAGRRRKCGDADSARAGEQHHLGGGGEAGGEAADALSRAAAAFSAGGGGAGGGGGGGSGGLLRLGRQVGAEETAGGGGEACAVSALLGMDCEDGRFGRLLCSRLGYQRVSAGRWEGSEESGLEREVGTLDIPYGESFRVQERWVALASAAGGGGDGGVQLRAALMASKIRSHALKKSRKAATAAAELLARVASAEEEEEQPPPPAPPGAAFTAGAGGSGLGGAGGGRGAELQEQYDALFEEASYLKRRCAQLERENARLEHGRRHTSKDKRQLLEKVTELEAALVAERRKRADMEEALATAYNATLRELVEAGAGRPNGAGASRAAAAKPTRPLKGTQRLRALASSPPP</sequence>
<reference evidence="5" key="1">
    <citation type="journal article" date="2013" name="Nature">
        <title>Pan genome of the phytoplankton Emiliania underpins its global distribution.</title>
        <authorList>
            <person name="Read B.A."/>
            <person name="Kegel J."/>
            <person name="Klute M.J."/>
            <person name="Kuo A."/>
            <person name="Lefebvre S.C."/>
            <person name="Maumus F."/>
            <person name="Mayer C."/>
            <person name="Miller J."/>
            <person name="Monier A."/>
            <person name="Salamov A."/>
            <person name="Young J."/>
            <person name="Aguilar M."/>
            <person name="Claverie J.M."/>
            <person name="Frickenhaus S."/>
            <person name="Gonzalez K."/>
            <person name="Herman E.K."/>
            <person name="Lin Y.C."/>
            <person name="Napier J."/>
            <person name="Ogata H."/>
            <person name="Sarno A.F."/>
            <person name="Shmutz J."/>
            <person name="Schroeder D."/>
            <person name="de Vargas C."/>
            <person name="Verret F."/>
            <person name="von Dassow P."/>
            <person name="Valentin K."/>
            <person name="Van de Peer Y."/>
            <person name="Wheeler G."/>
            <person name="Dacks J.B."/>
            <person name="Delwiche C.F."/>
            <person name="Dyhrman S.T."/>
            <person name="Glockner G."/>
            <person name="John U."/>
            <person name="Richards T."/>
            <person name="Worden A.Z."/>
            <person name="Zhang X."/>
            <person name="Grigoriev I.V."/>
            <person name="Allen A.E."/>
            <person name="Bidle K."/>
            <person name="Borodovsky M."/>
            <person name="Bowler C."/>
            <person name="Brownlee C."/>
            <person name="Cock J.M."/>
            <person name="Elias M."/>
            <person name="Gladyshev V.N."/>
            <person name="Groth M."/>
            <person name="Guda C."/>
            <person name="Hadaegh A."/>
            <person name="Iglesias-Rodriguez M.D."/>
            <person name="Jenkins J."/>
            <person name="Jones B.M."/>
            <person name="Lawson T."/>
            <person name="Leese F."/>
            <person name="Lindquist E."/>
            <person name="Lobanov A."/>
            <person name="Lomsadze A."/>
            <person name="Malik S.B."/>
            <person name="Marsh M.E."/>
            <person name="Mackinder L."/>
            <person name="Mock T."/>
            <person name="Mueller-Roeber B."/>
            <person name="Pagarete A."/>
            <person name="Parker M."/>
            <person name="Probert I."/>
            <person name="Quesneville H."/>
            <person name="Raines C."/>
            <person name="Rensing S.A."/>
            <person name="Riano-Pachon D.M."/>
            <person name="Richier S."/>
            <person name="Rokitta S."/>
            <person name="Shiraiwa Y."/>
            <person name="Soanes D.M."/>
            <person name="van der Giezen M."/>
            <person name="Wahlund T.M."/>
            <person name="Williams B."/>
            <person name="Wilson W."/>
            <person name="Wolfe G."/>
            <person name="Wurch L.L."/>
        </authorList>
    </citation>
    <scope>NUCLEOTIDE SEQUENCE</scope>
</reference>
<dbReference type="GeneID" id="17284710"/>
<feature type="region of interest" description="Disordered" evidence="2">
    <location>
        <begin position="240"/>
        <end position="260"/>
    </location>
</feature>
<dbReference type="AlphaFoldDB" id="A0A0D3KUK4"/>
<feature type="compositionally biased region" description="Low complexity" evidence="2">
    <location>
        <begin position="543"/>
        <end position="557"/>
    </location>
</feature>
<dbReference type="InterPro" id="IPR019448">
    <property type="entry name" value="NT-C2"/>
</dbReference>
<dbReference type="Proteomes" id="UP000013827">
    <property type="component" value="Unassembled WGS sequence"/>
</dbReference>
<dbReference type="HOGENOM" id="CLU_472098_0_0_1"/>
<name>A0A0D3KUK4_EMIH1</name>
<feature type="compositionally biased region" description="Low complexity" evidence="2">
    <location>
        <begin position="166"/>
        <end position="185"/>
    </location>
</feature>
<feature type="domain" description="C2 NT-type" evidence="3">
    <location>
        <begin position="5"/>
        <end position="153"/>
    </location>
</feature>
<dbReference type="PaxDb" id="2903-EOD39439"/>
<feature type="region of interest" description="Disordered" evidence="2">
    <location>
        <begin position="543"/>
        <end position="578"/>
    </location>
</feature>
<organism evidence="4 5">
    <name type="scientific">Emiliania huxleyi (strain CCMP1516)</name>
    <dbReference type="NCBI Taxonomy" id="280463"/>
    <lineage>
        <taxon>Eukaryota</taxon>
        <taxon>Haptista</taxon>
        <taxon>Haptophyta</taxon>
        <taxon>Prymnesiophyceae</taxon>
        <taxon>Isochrysidales</taxon>
        <taxon>Noelaerhabdaceae</taxon>
        <taxon>Emiliania</taxon>
    </lineage>
</organism>
<feature type="region of interest" description="Disordered" evidence="2">
    <location>
        <begin position="421"/>
        <end position="457"/>
    </location>
</feature>
<dbReference type="KEGG" id="ehx:EMIHUDRAFT_97664"/>
<dbReference type="EnsemblProtists" id="EOD39439">
    <property type="protein sequence ID" value="EOD39439"/>
    <property type="gene ID" value="EMIHUDRAFT_97664"/>
</dbReference>
<feature type="compositionally biased region" description="Gly residues" evidence="2">
    <location>
        <begin position="443"/>
        <end position="457"/>
    </location>
</feature>
<reference evidence="4" key="2">
    <citation type="submission" date="2024-10" db="UniProtKB">
        <authorList>
            <consortium name="EnsemblProtists"/>
        </authorList>
    </citation>
    <scope>IDENTIFICATION</scope>
</reference>
<evidence type="ECO:0000259" key="3">
    <source>
        <dbReference type="PROSITE" id="PS51840"/>
    </source>
</evidence>
<feature type="region of interest" description="Disordered" evidence="2">
    <location>
        <begin position="160"/>
        <end position="219"/>
    </location>
</feature>
<feature type="compositionally biased region" description="Basic and acidic residues" evidence="2">
    <location>
        <begin position="240"/>
        <end position="250"/>
    </location>
</feature>
<dbReference type="RefSeq" id="XP_005791868.1">
    <property type="nucleotide sequence ID" value="XM_005791811.1"/>
</dbReference>
<feature type="compositionally biased region" description="Basic and acidic residues" evidence="2">
    <location>
        <begin position="193"/>
        <end position="215"/>
    </location>
</feature>
<proteinExistence type="predicted"/>
<dbReference type="PROSITE" id="PS51840">
    <property type="entry name" value="C2_NT"/>
    <property type="match status" value="1"/>
</dbReference>
<evidence type="ECO:0000256" key="1">
    <source>
        <dbReference type="SAM" id="Coils"/>
    </source>
</evidence>
<evidence type="ECO:0000313" key="5">
    <source>
        <dbReference type="Proteomes" id="UP000013827"/>
    </source>
</evidence>
<evidence type="ECO:0000256" key="2">
    <source>
        <dbReference type="SAM" id="MobiDB-lite"/>
    </source>
</evidence>
<feature type="coiled-coil region" evidence="1">
    <location>
        <begin position="464"/>
        <end position="526"/>
    </location>
</feature>
<keyword evidence="1" id="KW-0175">Coiled coil</keyword>
<accession>A0A0D3KUK4</accession>
<keyword evidence="5" id="KW-1185">Reference proteome</keyword>